<dbReference type="EMBL" id="BMAO01035719">
    <property type="protein sequence ID" value="GFR05536.1"/>
    <property type="molecule type" value="Genomic_DNA"/>
</dbReference>
<evidence type="ECO:0000313" key="2">
    <source>
        <dbReference type="Proteomes" id="UP000887116"/>
    </source>
</evidence>
<sequence>MDLVLTFKFLDQSIICGKIPRINKGIWEKELKRKNITLTDHGRGCQDIDFCGHLFSANIWTLECELVTHETKLGWVITGKIPGLKRENTYAHLVTY</sequence>
<name>A0A8X6GIR3_TRICU</name>
<protein>
    <submittedName>
        <fullName evidence="1">Uncharacterized protein</fullName>
    </submittedName>
</protein>
<keyword evidence="2" id="KW-1185">Reference proteome</keyword>
<reference evidence="1" key="1">
    <citation type="submission" date="2020-07" db="EMBL/GenBank/DDBJ databases">
        <title>Multicomponent nature underlies the extraordinary mechanical properties of spider dragline silk.</title>
        <authorList>
            <person name="Kono N."/>
            <person name="Nakamura H."/>
            <person name="Mori M."/>
            <person name="Yoshida Y."/>
            <person name="Ohtoshi R."/>
            <person name="Malay A.D."/>
            <person name="Moran D.A.P."/>
            <person name="Tomita M."/>
            <person name="Numata K."/>
            <person name="Arakawa K."/>
        </authorList>
    </citation>
    <scope>NUCLEOTIDE SEQUENCE</scope>
</reference>
<proteinExistence type="predicted"/>
<comment type="caution">
    <text evidence="1">The sequence shown here is derived from an EMBL/GenBank/DDBJ whole genome shotgun (WGS) entry which is preliminary data.</text>
</comment>
<dbReference type="AlphaFoldDB" id="A0A8X6GIR3"/>
<dbReference type="Proteomes" id="UP000887116">
    <property type="component" value="Unassembled WGS sequence"/>
</dbReference>
<accession>A0A8X6GIR3</accession>
<organism evidence="1 2">
    <name type="scientific">Trichonephila clavata</name>
    <name type="common">Joro spider</name>
    <name type="synonym">Nephila clavata</name>
    <dbReference type="NCBI Taxonomy" id="2740835"/>
    <lineage>
        <taxon>Eukaryota</taxon>
        <taxon>Metazoa</taxon>
        <taxon>Ecdysozoa</taxon>
        <taxon>Arthropoda</taxon>
        <taxon>Chelicerata</taxon>
        <taxon>Arachnida</taxon>
        <taxon>Araneae</taxon>
        <taxon>Araneomorphae</taxon>
        <taxon>Entelegynae</taxon>
        <taxon>Araneoidea</taxon>
        <taxon>Nephilidae</taxon>
        <taxon>Trichonephila</taxon>
    </lineage>
</organism>
<evidence type="ECO:0000313" key="1">
    <source>
        <dbReference type="EMBL" id="GFR05536.1"/>
    </source>
</evidence>
<gene>
    <name evidence="1" type="ORF">TNCT_272081</name>
</gene>